<dbReference type="EMBL" id="KB456263">
    <property type="protein sequence ID" value="EMF13564.1"/>
    <property type="molecule type" value="Genomic_DNA"/>
</dbReference>
<dbReference type="GeneID" id="27902302"/>
<sequence length="291" mass="31558">MPPPRRSARASPSQPPTANTNTSTSTGIELANMVYYTGTDVFVPGDELLSTGNHDPVFEDDLSSEADVNIAVTPSKSSCLCNGPETLSMIEMSDTSTIQQHKNAHTASATTERRYERKRELHVIRLPNGGLTDMHGTPIVVDPPHNAPLPVPVVNPAHRRGGTIRQESQDSLETNRRRISAVARRTPRPMMARSSGHAKSKSSAFPLHSDSPAQKPQGVQPPGSQQFRQSLKIKLAPLKTATPSSNARNRQGEHSSVEGNPLLRGSNGRLISNKKHSATTKKSLIIKLKLK</sequence>
<dbReference type="AlphaFoldDB" id="M3D6R4"/>
<gene>
    <name evidence="2" type="ORF">SEPMUDRAFT_148815</name>
</gene>
<feature type="region of interest" description="Disordered" evidence="1">
    <location>
        <begin position="154"/>
        <end position="284"/>
    </location>
</feature>
<reference evidence="2 3" key="1">
    <citation type="journal article" date="2012" name="PLoS Pathog.">
        <title>Diverse lifestyles and strategies of plant pathogenesis encoded in the genomes of eighteen Dothideomycetes fungi.</title>
        <authorList>
            <person name="Ohm R.A."/>
            <person name="Feau N."/>
            <person name="Henrissat B."/>
            <person name="Schoch C.L."/>
            <person name="Horwitz B.A."/>
            <person name="Barry K.W."/>
            <person name="Condon B.J."/>
            <person name="Copeland A.C."/>
            <person name="Dhillon B."/>
            <person name="Glaser F."/>
            <person name="Hesse C.N."/>
            <person name="Kosti I."/>
            <person name="LaButti K."/>
            <person name="Lindquist E.A."/>
            <person name="Lucas S."/>
            <person name="Salamov A.A."/>
            <person name="Bradshaw R.E."/>
            <person name="Ciuffetti L."/>
            <person name="Hamelin R.C."/>
            <person name="Kema G.H.J."/>
            <person name="Lawrence C."/>
            <person name="Scott J.A."/>
            <person name="Spatafora J.W."/>
            <person name="Turgeon B.G."/>
            <person name="de Wit P.J.G.M."/>
            <person name="Zhong S."/>
            <person name="Goodwin S.B."/>
            <person name="Grigoriev I.V."/>
        </authorList>
    </citation>
    <scope>NUCLEOTIDE SEQUENCE [LARGE SCALE GENOMIC DNA]</scope>
    <source>
        <strain evidence="2 3">SO2202</strain>
    </source>
</reference>
<feature type="region of interest" description="Disordered" evidence="1">
    <location>
        <begin position="1"/>
        <end position="26"/>
    </location>
</feature>
<dbReference type="HOGENOM" id="CLU_957013_0_0_1"/>
<evidence type="ECO:0000313" key="2">
    <source>
        <dbReference type="EMBL" id="EMF13564.1"/>
    </source>
</evidence>
<keyword evidence="3" id="KW-1185">Reference proteome</keyword>
<protein>
    <submittedName>
        <fullName evidence="2">Uncharacterized protein</fullName>
    </submittedName>
</protein>
<name>M3D6R4_SPHMS</name>
<proteinExistence type="predicted"/>
<accession>M3D6R4</accession>
<dbReference type="Proteomes" id="UP000016931">
    <property type="component" value="Unassembled WGS sequence"/>
</dbReference>
<evidence type="ECO:0000313" key="3">
    <source>
        <dbReference type="Proteomes" id="UP000016931"/>
    </source>
</evidence>
<evidence type="ECO:0000256" key="1">
    <source>
        <dbReference type="SAM" id="MobiDB-lite"/>
    </source>
</evidence>
<organism evidence="2 3">
    <name type="scientific">Sphaerulina musiva (strain SO2202)</name>
    <name type="common">Poplar stem canker fungus</name>
    <name type="synonym">Septoria musiva</name>
    <dbReference type="NCBI Taxonomy" id="692275"/>
    <lineage>
        <taxon>Eukaryota</taxon>
        <taxon>Fungi</taxon>
        <taxon>Dikarya</taxon>
        <taxon>Ascomycota</taxon>
        <taxon>Pezizomycotina</taxon>
        <taxon>Dothideomycetes</taxon>
        <taxon>Dothideomycetidae</taxon>
        <taxon>Mycosphaerellales</taxon>
        <taxon>Mycosphaerellaceae</taxon>
        <taxon>Sphaerulina</taxon>
    </lineage>
</organism>
<dbReference type="RefSeq" id="XP_016761685.1">
    <property type="nucleotide sequence ID" value="XM_016905165.1"/>
</dbReference>
<feature type="compositionally biased region" description="Low complexity" evidence="1">
    <location>
        <begin position="9"/>
        <end position="26"/>
    </location>
</feature>